<feature type="chain" id="PRO_5045370805" evidence="3">
    <location>
        <begin position="30"/>
        <end position="313"/>
    </location>
</feature>
<dbReference type="GO" id="GO:0016787">
    <property type="term" value="F:hydrolase activity"/>
    <property type="evidence" value="ECO:0007669"/>
    <property type="project" value="UniProtKB-KW"/>
</dbReference>
<evidence type="ECO:0000313" key="4">
    <source>
        <dbReference type="EMBL" id="MDQ7249562.1"/>
    </source>
</evidence>
<dbReference type="RefSeq" id="WP_379957656.1">
    <property type="nucleotide sequence ID" value="NZ_JAUYVI010000005.1"/>
</dbReference>
<proteinExistence type="predicted"/>
<dbReference type="Pfam" id="PF10503">
    <property type="entry name" value="Esterase_PHB"/>
    <property type="match status" value="1"/>
</dbReference>
<reference evidence="5" key="1">
    <citation type="submission" date="2023-08" db="EMBL/GenBank/DDBJ databases">
        <title>Rhodospirillaceae gen. nov., a novel taxon isolated from the Yangtze River Yuezi River estuary sludge.</title>
        <authorList>
            <person name="Ruan L."/>
        </authorList>
    </citation>
    <scope>NUCLEOTIDE SEQUENCE [LARGE SCALE GENOMIC DNA]</scope>
    <source>
        <strain evidence="5">R-7</strain>
    </source>
</reference>
<name>A0ABU0YPB6_9PROT</name>
<dbReference type="Proteomes" id="UP001230156">
    <property type="component" value="Unassembled WGS sequence"/>
</dbReference>
<keyword evidence="5" id="KW-1185">Reference proteome</keyword>
<evidence type="ECO:0000256" key="3">
    <source>
        <dbReference type="SAM" id="SignalP"/>
    </source>
</evidence>
<evidence type="ECO:0000313" key="5">
    <source>
        <dbReference type="Proteomes" id="UP001230156"/>
    </source>
</evidence>
<gene>
    <name evidence="4" type="ORF">Q8A70_17875</name>
</gene>
<dbReference type="Gene3D" id="3.40.50.1820">
    <property type="entry name" value="alpha/beta hydrolase"/>
    <property type="match status" value="1"/>
</dbReference>
<dbReference type="PANTHER" id="PTHR43037:SF1">
    <property type="entry name" value="BLL1128 PROTEIN"/>
    <property type="match status" value="1"/>
</dbReference>
<evidence type="ECO:0000256" key="2">
    <source>
        <dbReference type="ARBA" id="ARBA00022801"/>
    </source>
</evidence>
<sequence length="313" mass="33097">MQLRTGRARLCPAGFVLALLCLFAHGARADDGIHTITVDQTERRYVLHVPKSLNGPAPLVIVLHGGGGSAESAIAQTGFDAEADRYGFITAYPEGTDRARPLLNALGKPGFNTWNAGACCGYAVEQGSDDVGFIRAMVAEIATRHPLDPKRIYATGLSNGGMMAYRLACEASDLVAAIGAVSAVIVVAPCEPRFPVSILHIHGTADQNVPVAGGVGPKSIVKYPFPPVERSIAFWAAWDDCGKDPIVSSPAPGVTLRSYPLCTLGIAVDYYLIEGGTHAWPGGQRLAKFLDAPSNAIVATPLIWRFFAAHPKP</sequence>
<keyword evidence="1 3" id="KW-0732">Signal</keyword>
<dbReference type="InterPro" id="IPR010126">
    <property type="entry name" value="Esterase_phb"/>
</dbReference>
<accession>A0ABU0YPB6</accession>
<organism evidence="4 5">
    <name type="scientific">Dongia sedimenti</name>
    <dbReference type="NCBI Taxonomy" id="3064282"/>
    <lineage>
        <taxon>Bacteria</taxon>
        <taxon>Pseudomonadati</taxon>
        <taxon>Pseudomonadota</taxon>
        <taxon>Alphaproteobacteria</taxon>
        <taxon>Rhodospirillales</taxon>
        <taxon>Dongiaceae</taxon>
        <taxon>Dongia</taxon>
    </lineage>
</organism>
<dbReference type="SUPFAM" id="SSF53474">
    <property type="entry name" value="alpha/beta-Hydrolases"/>
    <property type="match status" value="1"/>
</dbReference>
<evidence type="ECO:0000256" key="1">
    <source>
        <dbReference type="ARBA" id="ARBA00022729"/>
    </source>
</evidence>
<feature type="signal peptide" evidence="3">
    <location>
        <begin position="1"/>
        <end position="29"/>
    </location>
</feature>
<keyword evidence="2 4" id="KW-0378">Hydrolase</keyword>
<comment type="caution">
    <text evidence="4">The sequence shown here is derived from an EMBL/GenBank/DDBJ whole genome shotgun (WGS) entry which is preliminary data.</text>
</comment>
<dbReference type="InterPro" id="IPR050955">
    <property type="entry name" value="Plant_Biomass_Hydrol_Est"/>
</dbReference>
<protein>
    <submittedName>
        <fullName evidence="4">Alpha/beta fold hydrolase</fullName>
    </submittedName>
</protein>
<dbReference type="InterPro" id="IPR029058">
    <property type="entry name" value="AB_hydrolase_fold"/>
</dbReference>
<dbReference type="EMBL" id="JAUYVI010000005">
    <property type="protein sequence ID" value="MDQ7249562.1"/>
    <property type="molecule type" value="Genomic_DNA"/>
</dbReference>
<dbReference type="PANTHER" id="PTHR43037">
    <property type="entry name" value="UNNAMED PRODUCT-RELATED"/>
    <property type="match status" value="1"/>
</dbReference>